<dbReference type="GO" id="GO:0000160">
    <property type="term" value="P:phosphorelay signal transduction system"/>
    <property type="evidence" value="ECO:0007669"/>
    <property type="project" value="UniProtKB-KW"/>
</dbReference>
<gene>
    <name evidence="4" type="ORF">MNBD_GAMMA12-644</name>
</gene>
<dbReference type="CDD" id="cd17574">
    <property type="entry name" value="REC_OmpR"/>
    <property type="match status" value="1"/>
</dbReference>
<evidence type="ECO:0000313" key="4">
    <source>
        <dbReference type="EMBL" id="VAW75879.1"/>
    </source>
</evidence>
<dbReference type="PANTHER" id="PTHR44591">
    <property type="entry name" value="STRESS RESPONSE REGULATOR PROTEIN 1"/>
    <property type="match status" value="1"/>
</dbReference>
<dbReference type="PANTHER" id="PTHR44591:SF14">
    <property type="entry name" value="PROTEIN PILG"/>
    <property type="match status" value="1"/>
</dbReference>
<dbReference type="Gene3D" id="3.40.50.2300">
    <property type="match status" value="1"/>
</dbReference>
<evidence type="ECO:0000256" key="1">
    <source>
        <dbReference type="ARBA" id="ARBA00022553"/>
    </source>
</evidence>
<dbReference type="SMART" id="SM00448">
    <property type="entry name" value="REC"/>
    <property type="match status" value="1"/>
</dbReference>
<proteinExistence type="predicted"/>
<sequence>MAVVASHLGLAPREINVLSSLFSMLEGTSRSKMEVLFVDLQKNEVRKQPPDILFINQDDFESVYAWNALARQYPYTVPVFVCAKETLPNQGQYILKRPIMLRKIVSTIQTIANLVTKTLPSTPSIKQLSVLVVDDSFSVRKYMEHTLPSLFTGQLGLNFAVDGSDALNMMNNKFYDLVFLDVIMPGIDGYKVCKSIKSKHRAAVVMLSSKKSPFDRVRGTMSGCNAYITKPPSVSKLKKILDKCVKNHNK</sequence>
<feature type="domain" description="Response regulatory" evidence="3">
    <location>
        <begin position="129"/>
        <end position="245"/>
    </location>
</feature>
<evidence type="ECO:0000256" key="2">
    <source>
        <dbReference type="ARBA" id="ARBA00023012"/>
    </source>
</evidence>
<dbReference type="EMBL" id="UOFL01000094">
    <property type="protein sequence ID" value="VAW75879.1"/>
    <property type="molecule type" value="Genomic_DNA"/>
</dbReference>
<keyword evidence="1" id="KW-0597">Phosphoprotein</keyword>
<dbReference type="InterPro" id="IPR050595">
    <property type="entry name" value="Bact_response_regulator"/>
</dbReference>
<name>A0A3B0YNM3_9ZZZZ</name>
<organism evidence="4">
    <name type="scientific">hydrothermal vent metagenome</name>
    <dbReference type="NCBI Taxonomy" id="652676"/>
    <lineage>
        <taxon>unclassified sequences</taxon>
        <taxon>metagenomes</taxon>
        <taxon>ecological metagenomes</taxon>
    </lineage>
</organism>
<accession>A0A3B0YNM3</accession>
<dbReference type="Pfam" id="PF00072">
    <property type="entry name" value="Response_reg"/>
    <property type="match status" value="1"/>
</dbReference>
<evidence type="ECO:0000259" key="3">
    <source>
        <dbReference type="PROSITE" id="PS50110"/>
    </source>
</evidence>
<keyword evidence="2" id="KW-0902">Two-component regulatory system</keyword>
<dbReference type="InterPro" id="IPR011006">
    <property type="entry name" value="CheY-like_superfamily"/>
</dbReference>
<dbReference type="AlphaFoldDB" id="A0A3B0YNM3"/>
<dbReference type="SUPFAM" id="SSF52172">
    <property type="entry name" value="CheY-like"/>
    <property type="match status" value="1"/>
</dbReference>
<dbReference type="PROSITE" id="PS50110">
    <property type="entry name" value="RESPONSE_REGULATORY"/>
    <property type="match status" value="1"/>
</dbReference>
<dbReference type="InterPro" id="IPR001789">
    <property type="entry name" value="Sig_transdc_resp-reg_receiver"/>
</dbReference>
<protein>
    <recommendedName>
        <fullName evidence="3">Response regulatory domain-containing protein</fullName>
    </recommendedName>
</protein>
<reference evidence="4" key="1">
    <citation type="submission" date="2018-06" db="EMBL/GenBank/DDBJ databases">
        <authorList>
            <person name="Zhirakovskaya E."/>
        </authorList>
    </citation>
    <scope>NUCLEOTIDE SEQUENCE</scope>
</reference>